<evidence type="ECO:0000313" key="3">
    <source>
        <dbReference type="EMBL" id="KAF5834232.1"/>
    </source>
</evidence>
<sequence length="273" mass="30274">DAQKQKGQEQEGEGKTVRADPELYEGFTVKNAKLDKPKALEDITRIVLEQQEKASRRGPSKRPPPDHEEYNPLLPALNRGQEVLLGRTAMVGITMASFWEVYFPDHPSITAQLSRFTGLAPHSSGLLLLGSIVTLVVLGTLWPTPPPFSDNADIQVLSGRPSLFVNPLKHPKRFLGIKRSGLTRSDELFHGRLAMFGFWIALLQEARLSPSRLYGGLNGLGPGPLAQVALYLGMPPDDRFFAQAPVFILSVLSAFATYAFVRWFIDQEQNKGR</sequence>
<evidence type="ECO:0000313" key="4">
    <source>
        <dbReference type="Proteomes" id="UP000815325"/>
    </source>
</evidence>
<comment type="caution">
    <text evidence="3">The sequence shown here is derived from an EMBL/GenBank/DDBJ whole genome shotgun (WGS) entry which is preliminary data.</text>
</comment>
<feature type="region of interest" description="Disordered" evidence="1">
    <location>
        <begin position="47"/>
        <end position="73"/>
    </location>
</feature>
<keyword evidence="4" id="KW-1185">Reference proteome</keyword>
<accession>A0ABQ7GHZ2</accession>
<feature type="transmembrane region" description="Helical" evidence="2">
    <location>
        <begin position="240"/>
        <end position="265"/>
    </location>
</feature>
<proteinExistence type="predicted"/>
<dbReference type="EMBL" id="MU069768">
    <property type="protein sequence ID" value="KAF5834232.1"/>
    <property type="molecule type" value="Genomic_DNA"/>
</dbReference>
<feature type="region of interest" description="Disordered" evidence="1">
    <location>
        <begin position="1"/>
        <end position="21"/>
    </location>
</feature>
<organism evidence="3 4">
    <name type="scientific">Dunaliella salina</name>
    <name type="common">Green alga</name>
    <name type="synonym">Protococcus salinus</name>
    <dbReference type="NCBI Taxonomy" id="3046"/>
    <lineage>
        <taxon>Eukaryota</taxon>
        <taxon>Viridiplantae</taxon>
        <taxon>Chlorophyta</taxon>
        <taxon>core chlorophytes</taxon>
        <taxon>Chlorophyceae</taxon>
        <taxon>CS clade</taxon>
        <taxon>Chlamydomonadales</taxon>
        <taxon>Dunaliellaceae</taxon>
        <taxon>Dunaliella</taxon>
    </lineage>
</organism>
<name>A0ABQ7GHZ2_DUNSA</name>
<dbReference type="Gene3D" id="1.10.3460.10">
    <property type="entry name" value="Chlorophyll a/b binding protein domain"/>
    <property type="match status" value="1"/>
</dbReference>
<dbReference type="Proteomes" id="UP000815325">
    <property type="component" value="Unassembled WGS sequence"/>
</dbReference>
<reference evidence="3" key="1">
    <citation type="submission" date="2017-08" db="EMBL/GenBank/DDBJ databases">
        <authorList>
            <person name="Polle J.E."/>
            <person name="Barry K."/>
            <person name="Cushman J."/>
            <person name="Schmutz J."/>
            <person name="Tran D."/>
            <person name="Hathwaick L.T."/>
            <person name="Yim W.C."/>
            <person name="Jenkins J."/>
            <person name="Mckie-Krisberg Z.M."/>
            <person name="Prochnik S."/>
            <person name="Lindquist E."/>
            <person name="Dockter R.B."/>
            <person name="Adam C."/>
            <person name="Molina H."/>
            <person name="Bunkerborg J."/>
            <person name="Jin E."/>
            <person name="Buchheim M."/>
            <person name="Magnuson J."/>
        </authorList>
    </citation>
    <scope>NUCLEOTIDE SEQUENCE</scope>
    <source>
        <strain evidence="3">CCAP 19/18</strain>
    </source>
</reference>
<keyword evidence="2" id="KW-1133">Transmembrane helix</keyword>
<keyword evidence="2" id="KW-0812">Transmembrane</keyword>
<gene>
    <name evidence="3" type="ORF">DUNSADRAFT_9185</name>
</gene>
<evidence type="ECO:0000256" key="2">
    <source>
        <dbReference type="SAM" id="Phobius"/>
    </source>
</evidence>
<feature type="transmembrane region" description="Helical" evidence="2">
    <location>
        <begin position="124"/>
        <end position="142"/>
    </location>
</feature>
<dbReference type="SUPFAM" id="SSF103511">
    <property type="entry name" value="Chlorophyll a-b binding protein"/>
    <property type="match status" value="1"/>
</dbReference>
<keyword evidence="2" id="KW-0472">Membrane</keyword>
<feature type="non-terminal residue" evidence="3">
    <location>
        <position position="1"/>
    </location>
</feature>
<protein>
    <submittedName>
        <fullName evidence="3">Uncharacterized protein</fullName>
    </submittedName>
</protein>
<evidence type="ECO:0000256" key="1">
    <source>
        <dbReference type="SAM" id="MobiDB-lite"/>
    </source>
</evidence>